<evidence type="ECO:0000313" key="2">
    <source>
        <dbReference type="Proteomes" id="UP001054945"/>
    </source>
</evidence>
<accession>A0AAV4PFJ4</accession>
<keyword evidence="2" id="KW-1185">Reference proteome</keyword>
<gene>
    <name evidence="1" type="ORF">CEXT_160431</name>
</gene>
<comment type="caution">
    <text evidence="1">The sequence shown here is derived from an EMBL/GenBank/DDBJ whole genome shotgun (WGS) entry which is preliminary data.</text>
</comment>
<proteinExistence type="predicted"/>
<sequence>MPLSMAIRSTRDFKPQEEMTLTQTITKTTMIAYRIVEAVLRLTDAIKIRVFRSNPRALDCSCACINSNLCGALGCEATQFRFAICSHFTPEGLYHAPPLWVTLLLARFDV</sequence>
<organism evidence="1 2">
    <name type="scientific">Caerostris extrusa</name>
    <name type="common">Bark spider</name>
    <name type="synonym">Caerostris bankana</name>
    <dbReference type="NCBI Taxonomy" id="172846"/>
    <lineage>
        <taxon>Eukaryota</taxon>
        <taxon>Metazoa</taxon>
        <taxon>Ecdysozoa</taxon>
        <taxon>Arthropoda</taxon>
        <taxon>Chelicerata</taxon>
        <taxon>Arachnida</taxon>
        <taxon>Araneae</taxon>
        <taxon>Araneomorphae</taxon>
        <taxon>Entelegynae</taxon>
        <taxon>Araneoidea</taxon>
        <taxon>Araneidae</taxon>
        <taxon>Caerostris</taxon>
    </lineage>
</organism>
<reference evidence="1 2" key="1">
    <citation type="submission" date="2021-06" db="EMBL/GenBank/DDBJ databases">
        <title>Caerostris extrusa draft genome.</title>
        <authorList>
            <person name="Kono N."/>
            <person name="Arakawa K."/>
        </authorList>
    </citation>
    <scope>NUCLEOTIDE SEQUENCE [LARGE SCALE GENOMIC DNA]</scope>
</reference>
<dbReference type="EMBL" id="BPLR01004586">
    <property type="protein sequence ID" value="GIX95950.1"/>
    <property type="molecule type" value="Genomic_DNA"/>
</dbReference>
<evidence type="ECO:0000313" key="1">
    <source>
        <dbReference type="EMBL" id="GIX95950.1"/>
    </source>
</evidence>
<name>A0AAV4PFJ4_CAEEX</name>
<dbReference type="AlphaFoldDB" id="A0AAV4PFJ4"/>
<dbReference type="Proteomes" id="UP001054945">
    <property type="component" value="Unassembled WGS sequence"/>
</dbReference>
<protein>
    <submittedName>
        <fullName evidence="1">Uncharacterized protein</fullName>
    </submittedName>
</protein>